<feature type="domain" description="UPF0033" evidence="2">
    <location>
        <begin position="6"/>
        <end position="30"/>
    </location>
</feature>
<proteinExistence type="inferred from homology"/>
<dbReference type="GO" id="GO:0016740">
    <property type="term" value="F:transferase activity"/>
    <property type="evidence" value="ECO:0007669"/>
    <property type="project" value="UniProtKB-KW"/>
</dbReference>
<evidence type="ECO:0000256" key="1">
    <source>
        <dbReference type="ARBA" id="ARBA00008984"/>
    </source>
</evidence>
<dbReference type="AlphaFoldDB" id="A0A1M6MFU6"/>
<accession>A0A1M6MFU6</accession>
<dbReference type="RefSeq" id="WP_110942013.1">
    <property type="nucleotide sequence ID" value="NZ_FQZV01000044.1"/>
</dbReference>
<keyword evidence="4" id="KW-1185">Reference proteome</keyword>
<organism evidence="3 4">
    <name type="scientific">Geosporobacter subterraneus DSM 17957</name>
    <dbReference type="NCBI Taxonomy" id="1121919"/>
    <lineage>
        <taxon>Bacteria</taxon>
        <taxon>Bacillati</taxon>
        <taxon>Bacillota</taxon>
        <taxon>Clostridia</taxon>
        <taxon>Peptostreptococcales</taxon>
        <taxon>Thermotaleaceae</taxon>
        <taxon>Geosporobacter</taxon>
    </lineage>
</organism>
<name>A0A1M6MFU6_9FIRM</name>
<dbReference type="InterPro" id="IPR001455">
    <property type="entry name" value="TusA-like"/>
</dbReference>
<dbReference type="PANTHER" id="PTHR33279">
    <property type="entry name" value="SULFUR CARRIER PROTEIN YEDF-RELATED"/>
    <property type="match status" value="1"/>
</dbReference>
<evidence type="ECO:0000259" key="2">
    <source>
        <dbReference type="PROSITE" id="PS01148"/>
    </source>
</evidence>
<comment type="similarity">
    <text evidence="1">Belongs to the sulfur carrier protein TusA family.</text>
</comment>
<sequence>MAEILLNCKGLQCPGPIMQVFKTAKEAESGDTILVKVTDRGFAKDIQAWCKKTGNELLELNVGETEISAKILKK</sequence>
<dbReference type="OrthoDB" id="9800872at2"/>
<keyword evidence="3" id="KW-0808">Transferase</keyword>
<dbReference type="Pfam" id="PF01206">
    <property type="entry name" value="TusA"/>
    <property type="match status" value="1"/>
</dbReference>
<dbReference type="Gene3D" id="3.30.110.40">
    <property type="entry name" value="TusA-like domain"/>
    <property type="match status" value="1"/>
</dbReference>
<gene>
    <name evidence="3" type="ORF">SAMN02745975_02966</name>
</gene>
<dbReference type="EMBL" id="FQZV01000044">
    <property type="protein sequence ID" value="SHJ82359.1"/>
    <property type="molecule type" value="Genomic_DNA"/>
</dbReference>
<dbReference type="PROSITE" id="PS01148">
    <property type="entry name" value="UPF0033"/>
    <property type="match status" value="1"/>
</dbReference>
<protein>
    <submittedName>
        <fullName evidence="3">TusA-related sulfurtransferase</fullName>
    </submittedName>
</protein>
<dbReference type="STRING" id="1121919.SAMN02745975_02966"/>
<dbReference type="SUPFAM" id="SSF64307">
    <property type="entry name" value="SirA-like"/>
    <property type="match status" value="1"/>
</dbReference>
<dbReference type="Proteomes" id="UP000184536">
    <property type="component" value="Unassembled WGS sequence"/>
</dbReference>
<dbReference type="InterPro" id="IPR036868">
    <property type="entry name" value="TusA-like_sf"/>
</dbReference>
<reference evidence="4" key="1">
    <citation type="submission" date="2016-11" db="EMBL/GenBank/DDBJ databases">
        <authorList>
            <person name="Varghese N."/>
            <person name="Submissions S."/>
        </authorList>
    </citation>
    <scope>NUCLEOTIDE SEQUENCE [LARGE SCALE GENOMIC DNA]</scope>
    <source>
        <strain evidence="4">DSM 17957</strain>
    </source>
</reference>
<evidence type="ECO:0000313" key="3">
    <source>
        <dbReference type="EMBL" id="SHJ82359.1"/>
    </source>
</evidence>
<evidence type="ECO:0000313" key="4">
    <source>
        <dbReference type="Proteomes" id="UP000184536"/>
    </source>
</evidence>
<dbReference type="PANTHER" id="PTHR33279:SF6">
    <property type="entry name" value="SULFUR CARRIER PROTEIN YEDF-RELATED"/>
    <property type="match status" value="1"/>
</dbReference>